<sequence length="337" mass="39781">MEDISDANEFNFQNIFPQCRYDINGIEYRELKNPWYNLCSPTCNDFQKRINVSSDVSFYFHKSCIILCMYLKHIQINKSSSHVKEKACCKYFYYKLKELIKNYRGTCTTTKECYEKMRIKENQGRMDIPNICVSHLYGIDDINDDTYEKFQYLQKLYDIEDKFNKTWVDCPTANKIINEYISYSEKNKNVNNNQSFREELNKVNVRYNAYRNKKSNCFPSRKPSHSSLESGKDTGAIIGTDTYTKSASFTDIEAYAAIHRGTSTVTGVSVLTITILMIIFFLYKYTSYGSFLQSIVRKLRRRMKKKYDNSLNIKDSFDKTYTNLNKSNYRIAYYSED</sequence>
<name>A0A1Y1JQN3_PLAGO</name>
<evidence type="ECO:0000313" key="2">
    <source>
        <dbReference type="EMBL" id="GAW84520.1"/>
    </source>
</evidence>
<proteinExistence type="predicted"/>
<accession>A0A1Y1JQN3</accession>
<dbReference type="GeneID" id="39745328"/>
<protein>
    <submittedName>
        <fullName evidence="2">Variable surface protein</fullName>
    </submittedName>
</protein>
<evidence type="ECO:0000313" key="3">
    <source>
        <dbReference type="Proteomes" id="UP000195521"/>
    </source>
</evidence>
<dbReference type="Proteomes" id="UP000195521">
    <property type="component" value="Unassembled WGS sequence"/>
</dbReference>
<dbReference type="EMBL" id="BDQF01000385">
    <property type="protein sequence ID" value="GAW84520.1"/>
    <property type="molecule type" value="Genomic_DNA"/>
</dbReference>
<keyword evidence="1" id="KW-0812">Transmembrane</keyword>
<reference evidence="3" key="1">
    <citation type="submission" date="2017-04" db="EMBL/GenBank/DDBJ databases">
        <title>Plasmodium gonderi genome.</title>
        <authorList>
            <person name="Arisue N."/>
            <person name="Honma H."/>
            <person name="Kawai S."/>
            <person name="Tougan T."/>
            <person name="Tanabe K."/>
            <person name="Horii T."/>
        </authorList>
    </citation>
    <scope>NUCLEOTIDE SEQUENCE [LARGE SCALE GENOMIC DNA]</scope>
    <source>
        <strain evidence="3">ATCC 30045</strain>
    </source>
</reference>
<evidence type="ECO:0000256" key="1">
    <source>
        <dbReference type="SAM" id="Phobius"/>
    </source>
</evidence>
<dbReference type="AlphaFoldDB" id="A0A1Y1JQN3"/>
<gene>
    <name evidence="2" type="ORF">PGO_003415</name>
</gene>
<keyword evidence="1" id="KW-0472">Membrane</keyword>
<feature type="transmembrane region" description="Helical" evidence="1">
    <location>
        <begin position="270"/>
        <end position="296"/>
    </location>
</feature>
<comment type="caution">
    <text evidence="2">The sequence shown here is derived from an EMBL/GenBank/DDBJ whole genome shotgun (WGS) entry which is preliminary data.</text>
</comment>
<keyword evidence="3" id="KW-1185">Reference proteome</keyword>
<organism evidence="2 3">
    <name type="scientific">Plasmodium gonderi</name>
    <dbReference type="NCBI Taxonomy" id="77519"/>
    <lineage>
        <taxon>Eukaryota</taxon>
        <taxon>Sar</taxon>
        <taxon>Alveolata</taxon>
        <taxon>Apicomplexa</taxon>
        <taxon>Aconoidasida</taxon>
        <taxon>Haemosporida</taxon>
        <taxon>Plasmodiidae</taxon>
        <taxon>Plasmodium</taxon>
        <taxon>Plasmodium (Plasmodium)</taxon>
    </lineage>
</organism>
<keyword evidence="1" id="KW-1133">Transmembrane helix</keyword>
<dbReference type="RefSeq" id="XP_028547109.1">
    <property type="nucleotide sequence ID" value="XM_028691308.1"/>
</dbReference>